<dbReference type="AlphaFoldDB" id="A0A3B0ZSN4"/>
<evidence type="ECO:0000256" key="3">
    <source>
        <dbReference type="ARBA" id="ARBA00023274"/>
    </source>
</evidence>
<dbReference type="CDD" id="cd00427">
    <property type="entry name" value="Ribosomal_L29_HIP"/>
    <property type="match status" value="1"/>
</dbReference>
<comment type="similarity">
    <text evidence="1">Belongs to the universal ribosomal protein uL29 family.</text>
</comment>
<dbReference type="NCBIfam" id="TIGR00012">
    <property type="entry name" value="L29"/>
    <property type="match status" value="1"/>
</dbReference>
<dbReference type="InterPro" id="IPR036049">
    <property type="entry name" value="Ribosomal_uL29_sf"/>
</dbReference>
<dbReference type="GO" id="GO:0006412">
    <property type="term" value="P:translation"/>
    <property type="evidence" value="ECO:0007669"/>
    <property type="project" value="InterPro"/>
</dbReference>
<dbReference type="PANTHER" id="PTHR10916:SF0">
    <property type="entry name" value="LARGE RIBOSOMAL SUBUNIT PROTEIN UL29C"/>
    <property type="match status" value="1"/>
</dbReference>
<dbReference type="GO" id="GO:0022625">
    <property type="term" value="C:cytosolic large ribosomal subunit"/>
    <property type="evidence" value="ECO:0007669"/>
    <property type="project" value="TreeGrafter"/>
</dbReference>
<evidence type="ECO:0000313" key="6">
    <source>
        <dbReference type="EMBL" id="VAW91103.1"/>
    </source>
</evidence>
<dbReference type="SUPFAM" id="SSF46561">
    <property type="entry name" value="Ribosomal protein L29 (L29p)"/>
    <property type="match status" value="1"/>
</dbReference>
<sequence length="66" mass="7531">MKTSELRAKDPAELNKELTGLLREQFNLRMQRGSGQLTRSHLLKEVRRGIARIKTILNEKKTGKAA</sequence>
<keyword evidence="3" id="KW-0687">Ribonucleoprotein</keyword>
<dbReference type="InterPro" id="IPR001854">
    <property type="entry name" value="Ribosomal_uL29"/>
</dbReference>
<keyword evidence="2 6" id="KW-0689">Ribosomal protein</keyword>
<accession>A0A3B0ZSN4</accession>
<evidence type="ECO:0000256" key="5">
    <source>
        <dbReference type="ARBA" id="ARBA00035476"/>
    </source>
</evidence>
<dbReference type="InterPro" id="IPR050063">
    <property type="entry name" value="Ribosomal_protein_uL29"/>
</dbReference>
<dbReference type="FunFam" id="1.10.287.310:FF:000001">
    <property type="entry name" value="50S ribosomal protein L29"/>
    <property type="match status" value="1"/>
</dbReference>
<protein>
    <recommendedName>
        <fullName evidence="4">Large ribosomal subunit protein uL29</fullName>
    </recommendedName>
    <alternativeName>
        <fullName evidence="5">50S ribosomal protein L29</fullName>
    </alternativeName>
</protein>
<proteinExistence type="inferred from homology"/>
<dbReference type="PANTHER" id="PTHR10916">
    <property type="entry name" value="60S RIBOSOMAL PROTEIN L35/50S RIBOSOMAL PROTEIN L29"/>
    <property type="match status" value="1"/>
</dbReference>
<dbReference type="GO" id="GO:0003735">
    <property type="term" value="F:structural constituent of ribosome"/>
    <property type="evidence" value="ECO:0007669"/>
    <property type="project" value="InterPro"/>
</dbReference>
<organism evidence="6">
    <name type="scientific">hydrothermal vent metagenome</name>
    <dbReference type="NCBI Taxonomy" id="652676"/>
    <lineage>
        <taxon>unclassified sequences</taxon>
        <taxon>metagenomes</taxon>
        <taxon>ecological metagenomes</taxon>
    </lineage>
</organism>
<dbReference type="EMBL" id="UOFT01000003">
    <property type="protein sequence ID" value="VAW91103.1"/>
    <property type="molecule type" value="Genomic_DNA"/>
</dbReference>
<dbReference type="HAMAP" id="MF_00374">
    <property type="entry name" value="Ribosomal_uL29"/>
    <property type="match status" value="1"/>
</dbReference>
<evidence type="ECO:0000256" key="2">
    <source>
        <dbReference type="ARBA" id="ARBA00022980"/>
    </source>
</evidence>
<dbReference type="Gene3D" id="1.10.287.310">
    <property type="match status" value="1"/>
</dbReference>
<evidence type="ECO:0000256" key="4">
    <source>
        <dbReference type="ARBA" id="ARBA00035204"/>
    </source>
</evidence>
<gene>
    <name evidence="6" type="ORF">MNBD_GAMMA23-2596</name>
</gene>
<reference evidence="6" key="1">
    <citation type="submission" date="2018-06" db="EMBL/GenBank/DDBJ databases">
        <authorList>
            <person name="Zhirakovskaya E."/>
        </authorList>
    </citation>
    <scope>NUCLEOTIDE SEQUENCE</scope>
</reference>
<name>A0A3B0ZSN4_9ZZZZ</name>
<dbReference type="Pfam" id="PF00831">
    <property type="entry name" value="Ribosomal_L29"/>
    <property type="match status" value="1"/>
</dbReference>
<evidence type="ECO:0000256" key="1">
    <source>
        <dbReference type="ARBA" id="ARBA00009254"/>
    </source>
</evidence>